<evidence type="ECO:0000313" key="3">
    <source>
        <dbReference type="EMBL" id="MBO0652861.1"/>
    </source>
</evidence>
<evidence type="ECO:0000259" key="2">
    <source>
        <dbReference type="PROSITE" id="PS51471"/>
    </source>
</evidence>
<dbReference type="EMBL" id="JAFMOF010000001">
    <property type="protein sequence ID" value="MBO0652861.1"/>
    <property type="molecule type" value="Genomic_DNA"/>
</dbReference>
<reference evidence="3" key="1">
    <citation type="submission" date="2021-03" db="EMBL/GenBank/DDBJ databases">
        <title>Streptomyces strains.</title>
        <authorList>
            <person name="Lund M.B."/>
            <person name="Toerring T."/>
        </authorList>
    </citation>
    <scope>NUCLEOTIDE SEQUENCE</scope>
    <source>
        <strain evidence="3">JCM 4242</strain>
    </source>
</reference>
<sequence length="260" mass="29142">MTVITRKNADELSHDDILAIVEGTALAVHIPGFIHPEALASARAQLYDHPDRGGLSQDTAFQRVGFAYSEISDERSRDRYHSEARANIQRMRDLFAPYASPSDVLRLLLEETWNAGANLMHVDGRKAFIGICRYQHKDVDLNPHTDALERNLPADHAQGLTAQLSVNIYVNIPQVGGELELWGTEPGEESYNELKGERVWGIEREKLGPPVEVIKPEPGDLLLLNPRQIHAVRPSGDEPRITLGHFIGYYGTDRPLELWS</sequence>
<evidence type="ECO:0000256" key="1">
    <source>
        <dbReference type="RuleBase" id="RU003682"/>
    </source>
</evidence>
<keyword evidence="1" id="KW-0408">Iron</keyword>
<organism evidence="3 4">
    <name type="scientific">Streptomyces triculaminicus</name>
    <dbReference type="NCBI Taxonomy" id="2816232"/>
    <lineage>
        <taxon>Bacteria</taxon>
        <taxon>Bacillati</taxon>
        <taxon>Actinomycetota</taxon>
        <taxon>Actinomycetes</taxon>
        <taxon>Kitasatosporales</taxon>
        <taxon>Streptomycetaceae</taxon>
        <taxon>Streptomyces</taxon>
    </lineage>
</organism>
<evidence type="ECO:0000313" key="4">
    <source>
        <dbReference type="Proteomes" id="UP000664781"/>
    </source>
</evidence>
<comment type="caution">
    <text evidence="3">The sequence shown here is derived from an EMBL/GenBank/DDBJ whole genome shotgun (WGS) entry which is preliminary data.</text>
</comment>
<dbReference type="RefSeq" id="WP_207246938.1">
    <property type="nucleotide sequence ID" value="NZ_JAFMOF010000001.1"/>
</dbReference>
<dbReference type="GO" id="GO:0046872">
    <property type="term" value="F:metal ion binding"/>
    <property type="evidence" value="ECO:0007669"/>
    <property type="project" value="UniProtKB-KW"/>
</dbReference>
<dbReference type="Gene3D" id="2.60.120.620">
    <property type="entry name" value="q2cbj1_9rhob like domain"/>
    <property type="match status" value="1"/>
</dbReference>
<protein>
    <submittedName>
        <fullName evidence="3">2OG-Fe(II) oxygenase</fullName>
    </submittedName>
</protein>
<dbReference type="PROSITE" id="PS51471">
    <property type="entry name" value="FE2OG_OXY"/>
    <property type="match status" value="1"/>
</dbReference>
<accession>A0A939FIT6</accession>
<dbReference type="AlphaFoldDB" id="A0A939FIT6"/>
<dbReference type="GO" id="GO:0016491">
    <property type="term" value="F:oxidoreductase activity"/>
    <property type="evidence" value="ECO:0007669"/>
    <property type="project" value="UniProtKB-KW"/>
</dbReference>
<dbReference type="Proteomes" id="UP000664781">
    <property type="component" value="Unassembled WGS sequence"/>
</dbReference>
<keyword evidence="1" id="KW-0479">Metal-binding</keyword>
<keyword evidence="1" id="KW-0560">Oxidoreductase</keyword>
<dbReference type="InterPro" id="IPR055091">
    <property type="entry name" value="WelO5-like"/>
</dbReference>
<name>A0A939FIT6_9ACTN</name>
<comment type="similarity">
    <text evidence="1">Belongs to the iron/ascorbate-dependent oxidoreductase family.</text>
</comment>
<keyword evidence="4" id="KW-1185">Reference proteome</keyword>
<dbReference type="Pfam" id="PF22814">
    <property type="entry name" value="WelO5"/>
    <property type="match status" value="1"/>
</dbReference>
<feature type="domain" description="Fe2OG dioxygenase" evidence="2">
    <location>
        <begin position="125"/>
        <end position="249"/>
    </location>
</feature>
<gene>
    <name evidence="3" type="ORF">J1792_08690</name>
</gene>
<proteinExistence type="inferred from homology"/>
<dbReference type="InterPro" id="IPR005123">
    <property type="entry name" value="Oxoglu/Fe-dep_dioxygenase_dom"/>
</dbReference>